<feature type="domain" description="Major facilitator superfamily (MFS) profile" evidence="9">
    <location>
        <begin position="11"/>
        <end position="470"/>
    </location>
</feature>
<dbReference type="GO" id="GO:1904680">
    <property type="term" value="F:peptide transmembrane transporter activity"/>
    <property type="evidence" value="ECO:0007669"/>
    <property type="project" value="InterPro"/>
</dbReference>
<evidence type="ECO:0000256" key="5">
    <source>
        <dbReference type="ARBA" id="ARBA00022856"/>
    </source>
</evidence>
<dbReference type="NCBIfam" id="TIGR00924">
    <property type="entry name" value="yjdL_sub1_fam"/>
    <property type="match status" value="1"/>
</dbReference>
<evidence type="ECO:0000256" key="8">
    <source>
        <dbReference type="SAM" id="Phobius"/>
    </source>
</evidence>
<dbReference type="AlphaFoldDB" id="A0A370GSR9"/>
<feature type="transmembrane region" description="Helical" evidence="8">
    <location>
        <begin position="166"/>
        <end position="188"/>
    </location>
</feature>
<dbReference type="CDD" id="cd17346">
    <property type="entry name" value="MFS_DtpA_like"/>
    <property type="match status" value="1"/>
</dbReference>
<name>A0A370GSR9_9COXI</name>
<dbReference type="InterPro" id="IPR036259">
    <property type="entry name" value="MFS_trans_sf"/>
</dbReference>
<dbReference type="SUPFAM" id="SSF103473">
    <property type="entry name" value="MFS general substrate transporter"/>
    <property type="match status" value="1"/>
</dbReference>
<dbReference type="InterPro" id="IPR050171">
    <property type="entry name" value="MFS_Transporters"/>
</dbReference>
<feature type="transmembrane region" description="Helical" evidence="8">
    <location>
        <begin position="231"/>
        <end position="249"/>
    </location>
</feature>
<evidence type="ECO:0000256" key="6">
    <source>
        <dbReference type="ARBA" id="ARBA00022989"/>
    </source>
</evidence>
<dbReference type="PANTHER" id="PTHR23517:SF15">
    <property type="entry name" value="PROTON-DEPENDENT OLIGOPEPTIDE FAMILY TRANSPORT PROTEIN"/>
    <property type="match status" value="1"/>
</dbReference>
<keyword evidence="3" id="KW-1003">Cell membrane</keyword>
<keyword evidence="5" id="KW-0571">Peptide transport</keyword>
<protein>
    <submittedName>
        <fullName evidence="10">POT family proton-dependent oligopeptide transporter</fullName>
    </submittedName>
</protein>
<feature type="transmembrane region" description="Helical" evidence="8">
    <location>
        <begin position="451"/>
        <end position="469"/>
    </location>
</feature>
<feature type="transmembrane region" description="Helical" evidence="8">
    <location>
        <begin position="409"/>
        <end position="431"/>
    </location>
</feature>
<comment type="subcellular location">
    <subcellularLocation>
        <location evidence="1">Cell membrane</location>
        <topology evidence="1">Multi-pass membrane protein</topology>
    </subcellularLocation>
</comment>
<dbReference type="InterPro" id="IPR005279">
    <property type="entry name" value="Dipep/tripep_permease"/>
</dbReference>
<feature type="transmembrane region" description="Helical" evidence="8">
    <location>
        <begin position="303"/>
        <end position="324"/>
    </location>
</feature>
<dbReference type="GO" id="GO:0005886">
    <property type="term" value="C:plasma membrane"/>
    <property type="evidence" value="ECO:0007669"/>
    <property type="project" value="UniProtKB-SubCell"/>
</dbReference>
<evidence type="ECO:0000256" key="7">
    <source>
        <dbReference type="ARBA" id="ARBA00023136"/>
    </source>
</evidence>
<organism evidence="10 11">
    <name type="scientific">Aquicella lusitana</name>
    <dbReference type="NCBI Taxonomy" id="254246"/>
    <lineage>
        <taxon>Bacteria</taxon>
        <taxon>Pseudomonadati</taxon>
        <taxon>Pseudomonadota</taxon>
        <taxon>Gammaproteobacteria</taxon>
        <taxon>Legionellales</taxon>
        <taxon>Coxiellaceae</taxon>
        <taxon>Aquicella</taxon>
    </lineage>
</organism>
<dbReference type="EMBL" id="QQAX01000005">
    <property type="protein sequence ID" value="RDI46489.1"/>
    <property type="molecule type" value="Genomic_DNA"/>
</dbReference>
<dbReference type="InterPro" id="IPR020846">
    <property type="entry name" value="MFS_dom"/>
</dbReference>
<feature type="transmembrane region" description="Helical" evidence="8">
    <location>
        <begin position="261"/>
        <end position="283"/>
    </location>
</feature>
<evidence type="ECO:0000256" key="1">
    <source>
        <dbReference type="ARBA" id="ARBA00004651"/>
    </source>
</evidence>
<dbReference type="PANTHER" id="PTHR23517">
    <property type="entry name" value="RESISTANCE PROTEIN MDTM, PUTATIVE-RELATED-RELATED"/>
    <property type="match status" value="1"/>
</dbReference>
<dbReference type="GO" id="GO:0015833">
    <property type="term" value="P:peptide transport"/>
    <property type="evidence" value="ECO:0007669"/>
    <property type="project" value="UniProtKB-KW"/>
</dbReference>
<keyword evidence="4 8" id="KW-0812">Transmembrane</keyword>
<proteinExistence type="predicted"/>
<feature type="transmembrane region" description="Helical" evidence="8">
    <location>
        <begin position="138"/>
        <end position="160"/>
    </location>
</feature>
<dbReference type="OrthoDB" id="5351355at2"/>
<dbReference type="PROSITE" id="PS50850">
    <property type="entry name" value="MFS"/>
    <property type="match status" value="1"/>
</dbReference>
<evidence type="ECO:0000313" key="10">
    <source>
        <dbReference type="EMBL" id="RDI46489.1"/>
    </source>
</evidence>
<evidence type="ECO:0000313" key="11">
    <source>
        <dbReference type="Proteomes" id="UP000254720"/>
    </source>
</evidence>
<comment type="caution">
    <text evidence="10">The sequence shown here is derived from an EMBL/GenBank/DDBJ whole genome shotgun (WGS) entry which is preliminary data.</text>
</comment>
<keyword evidence="11" id="KW-1185">Reference proteome</keyword>
<dbReference type="Pfam" id="PF00854">
    <property type="entry name" value="PTR2"/>
    <property type="match status" value="1"/>
</dbReference>
<feature type="transmembrane region" description="Helical" evidence="8">
    <location>
        <begin position="76"/>
        <end position="94"/>
    </location>
</feature>
<reference evidence="10 11" key="1">
    <citation type="submission" date="2018-07" db="EMBL/GenBank/DDBJ databases">
        <title>Genomic Encyclopedia of Type Strains, Phase IV (KMG-IV): sequencing the most valuable type-strain genomes for metagenomic binning, comparative biology and taxonomic classification.</title>
        <authorList>
            <person name="Goeker M."/>
        </authorList>
    </citation>
    <scope>NUCLEOTIDE SEQUENCE [LARGE SCALE GENOMIC DNA]</scope>
    <source>
        <strain evidence="10 11">DSM 16500</strain>
    </source>
</reference>
<feature type="transmembrane region" description="Helical" evidence="8">
    <location>
        <begin position="208"/>
        <end position="225"/>
    </location>
</feature>
<evidence type="ECO:0000259" key="9">
    <source>
        <dbReference type="PROSITE" id="PS50850"/>
    </source>
</evidence>
<gene>
    <name evidence="10" type="ORF">C8D86_10513</name>
</gene>
<keyword evidence="5" id="KW-0653">Protein transport</keyword>
<evidence type="ECO:0000256" key="3">
    <source>
        <dbReference type="ARBA" id="ARBA00022475"/>
    </source>
</evidence>
<feature type="transmembrane region" description="Helical" evidence="8">
    <location>
        <begin position="50"/>
        <end position="69"/>
    </location>
</feature>
<feature type="transmembrane region" description="Helical" evidence="8">
    <location>
        <begin position="336"/>
        <end position="354"/>
    </location>
</feature>
<sequence length="476" mass="52383">MDAVKSHHPRALPFLFFTEMWERFGFYIAQGLLVLYMTQHYGFSDDISDTISGIFAGLVYISPFVGGFLADRILGFKTSIIWGGFFLIAGYALLALSSTFALFYTALATIIVGNGLFKPNISGLLGTQYAPNDPHRDAGFTIFYIGINIGAALSGLSGYVKNAFGWNITFAMASIGLIIGLITFSFGLKYIKPTQQLKPVTRKFKYQLFLYCILAIIGLSFLLKIHSLANYLLPGAGLVLLVFLVVLTLQQNAEYRKRLLILNTLIVSSIIFWALFLQLFISANLFVDRLVDKNLFGIPLTTTVFYASESVFIILLGPLFAWSWQTLGKNDRNPSPVSKFVIGIFFAGLGFFALSTSTLYPDSAGMIHPLWVFFAYLLITIGELLLSPIGLSAVTLLAPPHLVGMMMGIWFVATGFGGLFAGMIAKIGSVPETAVTNAEKLVIYHTAFLDFAYLAFVVAIVLFFVQLLLKKLTQSS</sequence>
<dbReference type="RefSeq" id="WP_114833787.1">
    <property type="nucleotide sequence ID" value="NZ_LR699114.1"/>
</dbReference>
<dbReference type="InterPro" id="IPR000109">
    <property type="entry name" value="POT_fam"/>
</dbReference>
<feature type="transmembrane region" description="Helical" evidence="8">
    <location>
        <begin position="374"/>
        <end position="397"/>
    </location>
</feature>
<evidence type="ECO:0000256" key="4">
    <source>
        <dbReference type="ARBA" id="ARBA00022692"/>
    </source>
</evidence>
<feature type="transmembrane region" description="Helical" evidence="8">
    <location>
        <begin position="100"/>
        <end position="117"/>
    </location>
</feature>
<evidence type="ECO:0000256" key="2">
    <source>
        <dbReference type="ARBA" id="ARBA00022448"/>
    </source>
</evidence>
<dbReference type="Gene3D" id="1.20.1250.20">
    <property type="entry name" value="MFS general substrate transporter like domains"/>
    <property type="match status" value="1"/>
</dbReference>
<feature type="transmembrane region" description="Helical" evidence="8">
    <location>
        <begin position="20"/>
        <end position="38"/>
    </location>
</feature>
<keyword evidence="7 8" id="KW-0472">Membrane</keyword>
<dbReference type="Proteomes" id="UP000254720">
    <property type="component" value="Unassembled WGS sequence"/>
</dbReference>
<keyword evidence="6 8" id="KW-1133">Transmembrane helix</keyword>
<accession>A0A370GSR9</accession>
<keyword evidence="2" id="KW-0813">Transport</keyword>